<reference evidence="2 3" key="1">
    <citation type="submission" date="2020-02" db="EMBL/GenBank/DDBJ databases">
        <authorList>
            <person name="Kim M.K."/>
        </authorList>
    </citation>
    <scope>NUCLEOTIDE SEQUENCE [LARGE SCALE GENOMIC DNA]</scope>
    <source>
        <strain evidence="2 3">17J57-3</strain>
    </source>
</reference>
<protein>
    <submittedName>
        <fullName evidence="2">HNH endonuclease</fullName>
    </submittedName>
</protein>
<dbReference type="Pfam" id="PF13395">
    <property type="entry name" value="HNH_4"/>
    <property type="match status" value="1"/>
</dbReference>
<evidence type="ECO:0000259" key="1">
    <source>
        <dbReference type="Pfam" id="PF13395"/>
    </source>
</evidence>
<keyword evidence="2" id="KW-0378">Hydrolase</keyword>
<feature type="domain" description="HNH nuclease" evidence="1">
    <location>
        <begin position="237"/>
        <end position="271"/>
    </location>
</feature>
<sequence>MMAIPSSEEQLSFLDHIQRLFEEGEFVATYKFALLLALTELAVEHGTDSGDTLDLSYAAIADKFLELYWPQVIPYTAGGQVGVLMQNNGRQAATVLLLNDIRSRHGTLPKARASTEWPNALRKTVALLKEMPLWRLQILRRQEVNFLYVPGPSASIRLLPGVMYNLRRFQGLVQQLARSAWINHIRANPNNATVIGEASDLEQALFGTSRANLATARPVLREIQSDTCFYCQGALRNTGEVDHFIPWARYPRDLAHNFVLAHKTCNSDKRDLLAATVHLEKWCDRNERQGTVLANELGSHFVCDSSTMTRVAHWAYHHSFMTASQSWVGRAQVIPLTADYQRILPAQ</sequence>
<name>A0A6B3SY88_9BURK</name>
<dbReference type="CDD" id="cd00085">
    <property type="entry name" value="HNHc"/>
    <property type="match status" value="1"/>
</dbReference>
<dbReference type="AlphaFoldDB" id="A0A6B3SY88"/>
<dbReference type="Gene3D" id="1.10.30.50">
    <property type="match status" value="1"/>
</dbReference>
<organism evidence="2 3">
    <name type="scientific">Noviherbaspirillum galbum</name>
    <dbReference type="NCBI Taxonomy" id="2709383"/>
    <lineage>
        <taxon>Bacteria</taxon>
        <taxon>Pseudomonadati</taxon>
        <taxon>Pseudomonadota</taxon>
        <taxon>Betaproteobacteria</taxon>
        <taxon>Burkholderiales</taxon>
        <taxon>Oxalobacteraceae</taxon>
        <taxon>Noviherbaspirillum</taxon>
    </lineage>
</organism>
<accession>A0A6B3SY88</accession>
<evidence type="ECO:0000313" key="2">
    <source>
        <dbReference type="EMBL" id="NEX63602.1"/>
    </source>
</evidence>
<proteinExistence type="predicted"/>
<keyword evidence="2" id="KW-0255">Endonuclease</keyword>
<comment type="caution">
    <text evidence="2">The sequence shown here is derived from an EMBL/GenBank/DDBJ whole genome shotgun (WGS) entry which is preliminary data.</text>
</comment>
<keyword evidence="3" id="KW-1185">Reference proteome</keyword>
<dbReference type="RefSeq" id="WP_163967546.1">
    <property type="nucleotide sequence ID" value="NZ_JAAIVB010000073.1"/>
</dbReference>
<gene>
    <name evidence="2" type="ORF">G3574_21195</name>
</gene>
<dbReference type="GO" id="GO:0004519">
    <property type="term" value="F:endonuclease activity"/>
    <property type="evidence" value="ECO:0007669"/>
    <property type="project" value="UniProtKB-KW"/>
</dbReference>
<dbReference type="EMBL" id="JAAIVB010000073">
    <property type="protein sequence ID" value="NEX63602.1"/>
    <property type="molecule type" value="Genomic_DNA"/>
</dbReference>
<dbReference type="Proteomes" id="UP000482155">
    <property type="component" value="Unassembled WGS sequence"/>
</dbReference>
<keyword evidence="2" id="KW-0540">Nuclease</keyword>
<dbReference type="InterPro" id="IPR003615">
    <property type="entry name" value="HNH_nuc"/>
</dbReference>
<evidence type="ECO:0000313" key="3">
    <source>
        <dbReference type="Proteomes" id="UP000482155"/>
    </source>
</evidence>